<accession>A0A8W8HLD3</accession>
<dbReference type="InterPro" id="IPR006029">
    <property type="entry name" value="Neurotrans-gated_channel_TM"/>
</dbReference>
<keyword evidence="6" id="KW-0770">Synapse</keyword>
<evidence type="ECO:0000256" key="14">
    <source>
        <dbReference type="ARBA" id="ARBA00034099"/>
    </source>
</evidence>
<evidence type="ECO:0000256" key="7">
    <source>
        <dbReference type="ARBA" id="ARBA00023065"/>
    </source>
</evidence>
<protein>
    <recommendedName>
        <fullName evidence="20">Neuronal acetylcholine receptor subunit alpha-7</fullName>
    </recommendedName>
</protein>
<evidence type="ECO:0000256" key="13">
    <source>
        <dbReference type="ARBA" id="ARBA00023303"/>
    </source>
</evidence>
<dbReference type="Pfam" id="PF02932">
    <property type="entry name" value="Neur_chan_memb"/>
    <property type="match status" value="2"/>
</dbReference>
<dbReference type="Proteomes" id="UP000005408">
    <property type="component" value="Unassembled WGS sequence"/>
</dbReference>
<dbReference type="InterPro" id="IPR018000">
    <property type="entry name" value="Neurotransmitter_ion_chnl_CS"/>
</dbReference>
<evidence type="ECO:0000256" key="4">
    <source>
        <dbReference type="ARBA" id="ARBA00022692"/>
    </source>
</evidence>
<keyword evidence="5 15" id="KW-1133">Transmembrane helix</keyword>
<evidence type="ECO:0000256" key="3">
    <source>
        <dbReference type="ARBA" id="ARBA00022475"/>
    </source>
</evidence>
<name>A0A8W8HLD3_MAGGI</name>
<keyword evidence="13 15" id="KW-0407">Ion channel</keyword>
<evidence type="ECO:0000256" key="2">
    <source>
        <dbReference type="ARBA" id="ARBA00022448"/>
    </source>
</evidence>
<dbReference type="InterPro" id="IPR036734">
    <property type="entry name" value="Neur_chan_lig-bd_sf"/>
</dbReference>
<feature type="domain" description="Neurotransmitter-gated ion-channel transmembrane" evidence="17">
    <location>
        <begin position="406"/>
        <end position="609"/>
    </location>
</feature>
<dbReference type="CDD" id="cd19051">
    <property type="entry name" value="LGIC_TM_cation"/>
    <property type="match status" value="1"/>
</dbReference>
<evidence type="ECO:0000256" key="8">
    <source>
        <dbReference type="ARBA" id="ARBA00023136"/>
    </source>
</evidence>
<evidence type="ECO:0008006" key="20">
    <source>
        <dbReference type="Google" id="ProtNLM"/>
    </source>
</evidence>
<dbReference type="Pfam" id="PF02931">
    <property type="entry name" value="Neur_chan_LBD"/>
    <property type="match status" value="1"/>
</dbReference>
<dbReference type="InterPro" id="IPR036719">
    <property type="entry name" value="Neuro-gated_channel_TM_sf"/>
</dbReference>
<evidence type="ECO:0000256" key="5">
    <source>
        <dbReference type="ARBA" id="ARBA00022989"/>
    </source>
</evidence>
<keyword evidence="2 15" id="KW-0813">Transport</keyword>
<dbReference type="InterPro" id="IPR002394">
    <property type="entry name" value="Nicotinic_acetylcholine_rcpt"/>
</dbReference>
<evidence type="ECO:0000256" key="6">
    <source>
        <dbReference type="ARBA" id="ARBA00023018"/>
    </source>
</evidence>
<keyword evidence="4 15" id="KW-0812">Transmembrane</keyword>
<evidence type="ECO:0000313" key="19">
    <source>
        <dbReference type="Proteomes" id="UP000005408"/>
    </source>
</evidence>
<evidence type="ECO:0000256" key="12">
    <source>
        <dbReference type="ARBA" id="ARBA00023286"/>
    </source>
</evidence>
<evidence type="ECO:0000259" key="16">
    <source>
        <dbReference type="Pfam" id="PF02931"/>
    </source>
</evidence>
<dbReference type="GO" id="GO:0045211">
    <property type="term" value="C:postsynaptic membrane"/>
    <property type="evidence" value="ECO:0007669"/>
    <property type="project" value="InterPro"/>
</dbReference>
<evidence type="ECO:0000256" key="9">
    <source>
        <dbReference type="ARBA" id="ARBA00023157"/>
    </source>
</evidence>
<dbReference type="PRINTS" id="PR00252">
    <property type="entry name" value="NRIONCHANNEL"/>
</dbReference>
<evidence type="ECO:0000259" key="17">
    <source>
        <dbReference type="Pfam" id="PF02932"/>
    </source>
</evidence>
<keyword evidence="11" id="KW-0325">Glycoprotein</keyword>
<keyword evidence="8 15" id="KW-0472">Membrane</keyword>
<comment type="subcellular location">
    <subcellularLocation>
        <location evidence="14">Synaptic cell membrane</location>
        <topology evidence="14">Multi-pass membrane protein</topology>
    </subcellularLocation>
</comment>
<keyword evidence="9" id="KW-1015">Disulfide bond</keyword>
<feature type="domain" description="Neurotransmitter-gated ion-channel transmembrane" evidence="17">
    <location>
        <begin position="363"/>
        <end position="393"/>
    </location>
</feature>
<dbReference type="AlphaFoldDB" id="A0A8W8HLD3"/>
<reference evidence="18" key="1">
    <citation type="submission" date="2022-08" db="UniProtKB">
        <authorList>
            <consortium name="EnsemblMetazoa"/>
        </authorList>
    </citation>
    <scope>IDENTIFICATION</scope>
    <source>
        <strain evidence="18">05x7-T-G4-1.051#20</strain>
    </source>
</reference>
<evidence type="ECO:0000256" key="10">
    <source>
        <dbReference type="ARBA" id="ARBA00023170"/>
    </source>
</evidence>
<dbReference type="InterPro" id="IPR006201">
    <property type="entry name" value="Neur_channel"/>
</dbReference>
<dbReference type="GO" id="GO:0004888">
    <property type="term" value="F:transmembrane signaling receptor activity"/>
    <property type="evidence" value="ECO:0007669"/>
    <property type="project" value="InterPro"/>
</dbReference>
<evidence type="ECO:0000256" key="1">
    <source>
        <dbReference type="ARBA" id="ARBA00009237"/>
    </source>
</evidence>
<dbReference type="PROSITE" id="PS00236">
    <property type="entry name" value="NEUROTR_ION_CHANNEL"/>
    <property type="match status" value="1"/>
</dbReference>
<keyword evidence="10" id="KW-0675">Receptor</keyword>
<evidence type="ECO:0000256" key="11">
    <source>
        <dbReference type="ARBA" id="ARBA00023180"/>
    </source>
</evidence>
<feature type="transmembrane region" description="Helical" evidence="15">
    <location>
        <begin position="119"/>
        <end position="138"/>
    </location>
</feature>
<feature type="transmembrane region" description="Helical" evidence="15">
    <location>
        <begin position="593"/>
        <end position="613"/>
    </location>
</feature>
<feature type="domain" description="Neurotransmitter-gated ion-channel ligand-binding" evidence="16">
    <location>
        <begin position="149"/>
        <end position="356"/>
    </location>
</feature>
<feature type="transmembrane region" description="Helical" evidence="15">
    <location>
        <begin position="357"/>
        <end position="380"/>
    </location>
</feature>
<dbReference type="FunFam" id="2.70.170.10:FF:000016">
    <property type="entry name" value="Nicotinic acetylcholine receptor subunit"/>
    <property type="match status" value="1"/>
</dbReference>
<dbReference type="EnsemblMetazoa" id="G10125.2">
    <property type="protein sequence ID" value="G10125.2:cds"/>
    <property type="gene ID" value="G10125"/>
</dbReference>
<comment type="similarity">
    <text evidence="1">Belongs to the ligand-gated ion channel (TC 1.A.9) family. Acetylcholine receptor (TC 1.A.9.1) subfamily.</text>
</comment>
<dbReference type="GO" id="GO:0022848">
    <property type="term" value="F:acetylcholine-gated monoatomic cation-selective channel activity"/>
    <property type="evidence" value="ECO:0007669"/>
    <property type="project" value="InterPro"/>
</dbReference>
<sequence length="619" mass="71072">MNSKYNFSSMSFGLKSVSSLLYNYRVSTLSITLWQRHDDSRTPIHPDFLVKLELEALGLYPDHYVDIYKVTFKDYSGPSPVVNWLAGPQCMTIIFNRQEQDTLSPVSGISLDIHVEMTIHVFPGGSLAFVFICVGFLFRGTLQGQNERHLLHFLFVERHYNPLERPVANESKPIIVKFGITLQQIIDIDEKNQILYSNIWLQMRWHDVNLIWEPREFGGVEEIRVPAKNVWKPDVLLYNSADDDFDGTYHSNIIVNYKGEIKWIPPGMFKSTCQIDIAWFPFDEQKCDLKFGSWTYDGRFLDLIFDGTSDGDASDFIRNGEWELLGVPGVRNQKSYECCPEIYIDITYTIHVQRRTLYYGFNIIIPCVLISSMSLLLFMLPPDSGEKISLGVTSSSPPKAKLLCKQRVKCGVTILLSLMVFLLLVAETMPPTSDAVPLIGIYFCCIMIMCSMSMLFTVIVLNFHYRGPETHTIPSWVNEWVNGRLAWLLWMKRPGHAQNRHTKDTIERTRLHDIVVQERQSRCLLSGLDFDEEIRIENGALPKSGESPFLSTKSDLLSILKELRKITTRCKREEEEVVVRGEWRFAAMVIDRLCLWICVTFTVISTLAVLFSAPHLVTS</sequence>
<dbReference type="PANTHER" id="PTHR18945">
    <property type="entry name" value="NEUROTRANSMITTER GATED ION CHANNEL"/>
    <property type="match status" value="1"/>
</dbReference>
<dbReference type="Gene3D" id="1.20.58.390">
    <property type="entry name" value="Neurotransmitter-gated ion-channel transmembrane domain"/>
    <property type="match status" value="3"/>
</dbReference>
<feature type="transmembrane region" description="Helical" evidence="15">
    <location>
        <begin position="438"/>
        <end position="461"/>
    </location>
</feature>
<keyword evidence="19" id="KW-1185">Reference proteome</keyword>
<keyword evidence="12" id="KW-1071">Ligand-gated ion channel</keyword>
<dbReference type="Gene3D" id="2.70.170.10">
    <property type="entry name" value="Neurotransmitter-gated ion-channel ligand-binding domain"/>
    <property type="match status" value="1"/>
</dbReference>
<organism evidence="18 19">
    <name type="scientific">Magallana gigas</name>
    <name type="common">Pacific oyster</name>
    <name type="synonym">Crassostrea gigas</name>
    <dbReference type="NCBI Taxonomy" id="29159"/>
    <lineage>
        <taxon>Eukaryota</taxon>
        <taxon>Metazoa</taxon>
        <taxon>Spiralia</taxon>
        <taxon>Lophotrochozoa</taxon>
        <taxon>Mollusca</taxon>
        <taxon>Bivalvia</taxon>
        <taxon>Autobranchia</taxon>
        <taxon>Pteriomorphia</taxon>
        <taxon>Ostreida</taxon>
        <taxon>Ostreoidea</taxon>
        <taxon>Ostreidae</taxon>
        <taxon>Magallana</taxon>
    </lineage>
</organism>
<keyword evidence="3" id="KW-1003">Cell membrane</keyword>
<keyword evidence="7 15" id="KW-0406">Ion transport</keyword>
<dbReference type="InterPro" id="IPR038050">
    <property type="entry name" value="Neuro_actylchol_rec"/>
</dbReference>
<evidence type="ECO:0000313" key="18">
    <source>
        <dbReference type="EnsemblMetazoa" id="G10125.2:cds"/>
    </source>
</evidence>
<dbReference type="SUPFAM" id="SSF90112">
    <property type="entry name" value="Neurotransmitter-gated ion-channel transmembrane pore"/>
    <property type="match status" value="2"/>
</dbReference>
<dbReference type="PRINTS" id="PR00254">
    <property type="entry name" value="NICOTINICR"/>
</dbReference>
<dbReference type="CDD" id="cd18997">
    <property type="entry name" value="LGIC_ECD_nAChR"/>
    <property type="match status" value="1"/>
</dbReference>
<dbReference type="SUPFAM" id="SSF63712">
    <property type="entry name" value="Nicotinic receptor ligand binding domain-like"/>
    <property type="match status" value="1"/>
</dbReference>
<dbReference type="InterPro" id="IPR006202">
    <property type="entry name" value="Neur_chan_lig-bd"/>
</dbReference>
<evidence type="ECO:0000256" key="15">
    <source>
        <dbReference type="RuleBase" id="RU000687"/>
    </source>
</evidence>
<proteinExistence type="inferred from homology"/>